<dbReference type="PRINTS" id="PR00371">
    <property type="entry name" value="FPNCR"/>
</dbReference>
<dbReference type="Proteomes" id="UP000652074">
    <property type="component" value="Unassembled WGS sequence"/>
</dbReference>
<dbReference type="PROSITE" id="PS51384">
    <property type="entry name" value="FAD_FR"/>
    <property type="match status" value="1"/>
</dbReference>
<keyword evidence="2" id="KW-0001">2Fe-2S</keyword>
<dbReference type="InterPro" id="IPR012675">
    <property type="entry name" value="Beta-grasp_dom_sf"/>
</dbReference>
<dbReference type="InterPro" id="IPR006058">
    <property type="entry name" value="2Fe2S_fd_BS"/>
</dbReference>
<dbReference type="InterPro" id="IPR017938">
    <property type="entry name" value="Riboflavin_synthase-like_b-brl"/>
</dbReference>
<dbReference type="InterPro" id="IPR008333">
    <property type="entry name" value="Cbr1-like_FAD-bd_dom"/>
</dbReference>
<dbReference type="Pfam" id="PF00970">
    <property type="entry name" value="FAD_binding_6"/>
    <property type="match status" value="1"/>
</dbReference>
<evidence type="ECO:0000313" key="7">
    <source>
        <dbReference type="Proteomes" id="UP000652074"/>
    </source>
</evidence>
<evidence type="ECO:0000259" key="4">
    <source>
        <dbReference type="PROSITE" id="PS51085"/>
    </source>
</evidence>
<keyword evidence="2" id="KW-0411">Iron-sulfur</keyword>
<keyword evidence="2" id="KW-0479">Metal-binding</keyword>
<evidence type="ECO:0000259" key="5">
    <source>
        <dbReference type="PROSITE" id="PS51384"/>
    </source>
</evidence>
<dbReference type="Gene3D" id="2.40.30.10">
    <property type="entry name" value="Translation factors"/>
    <property type="match status" value="1"/>
</dbReference>
<reference evidence="6 7" key="1">
    <citation type="submission" date="2019-12" db="EMBL/GenBank/DDBJ databases">
        <title>Comparative genomics gives insights into the taxonomy of the Azoarcus-Aromatoleum group and reveals separate origins of nif in the plant-associated Azoarcus and non-plant-associated Aromatoleum sub-groups.</title>
        <authorList>
            <person name="Lafos M."/>
            <person name="Maluk M."/>
            <person name="Batista M."/>
            <person name="Junghare M."/>
            <person name="Carmona M."/>
            <person name="Faoro H."/>
            <person name="Cruz L.M."/>
            <person name="Battistoni F."/>
            <person name="De Souza E."/>
            <person name="Pedrosa F."/>
            <person name="Chen W.-M."/>
            <person name="Poole P.S."/>
            <person name="Dixon R.A."/>
            <person name="James E.K."/>
        </authorList>
    </citation>
    <scope>NUCLEOTIDE SEQUENCE [LARGE SCALE GENOMIC DNA]</scope>
    <source>
        <strain evidence="6 7">ToN1</strain>
    </source>
</reference>
<gene>
    <name evidence="6" type="ORF">GPA26_01565</name>
</gene>
<dbReference type="SUPFAM" id="SSF63380">
    <property type="entry name" value="Riboflavin synthase domain-like"/>
    <property type="match status" value="1"/>
</dbReference>
<name>A0ABX1MLE1_9RHOO</name>
<dbReference type="EMBL" id="WTVR01000002">
    <property type="protein sequence ID" value="NMF87161.1"/>
    <property type="molecule type" value="Genomic_DNA"/>
</dbReference>
<evidence type="ECO:0000256" key="3">
    <source>
        <dbReference type="ARBA" id="ARBA00034078"/>
    </source>
</evidence>
<dbReference type="InterPro" id="IPR017927">
    <property type="entry name" value="FAD-bd_FR_type"/>
</dbReference>
<dbReference type="Gene3D" id="3.10.20.30">
    <property type="match status" value="1"/>
</dbReference>
<dbReference type="SUPFAM" id="SSF52343">
    <property type="entry name" value="Ferredoxin reductase-like, C-terminal NADP-linked domain"/>
    <property type="match status" value="1"/>
</dbReference>
<dbReference type="InterPro" id="IPR001041">
    <property type="entry name" value="2Fe-2S_ferredoxin-type"/>
</dbReference>
<dbReference type="PRINTS" id="PR00410">
    <property type="entry name" value="PHEHYDRXLASE"/>
</dbReference>
<dbReference type="PANTHER" id="PTHR47354">
    <property type="entry name" value="NADH OXIDOREDUCTASE HCR"/>
    <property type="match status" value="1"/>
</dbReference>
<keyword evidence="7" id="KW-1185">Reference proteome</keyword>
<dbReference type="InterPro" id="IPR001709">
    <property type="entry name" value="Flavoprot_Pyr_Nucl_cyt_Rdtase"/>
</dbReference>
<dbReference type="InterPro" id="IPR036010">
    <property type="entry name" value="2Fe-2S_ferredoxin-like_sf"/>
</dbReference>
<evidence type="ECO:0000256" key="2">
    <source>
        <dbReference type="ARBA" id="ARBA00022714"/>
    </source>
</evidence>
<dbReference type="InterPro" id="IPR001433">
    <property type="entry name" value="OxRdtase_FAD/NAD-bd"/>
</dbReference>
<dbReference type="Pfam" id="PF00175">
    <property type="entry name" value="NAD_binding_1"/>
    <property type="match status" value="1"/>
</dbReference>
<dbReference type="PROSITE" id="PS51085">
    <property type="entry name" value="2FE2S_FER_2"/>
    <property type="match status" value="1"/>
</dbReference>
<dbReference type="PANTHER" id="PTHR47354:SF5">
    <property type="entry name" value="PROTEIN RFBI"/>
    <property type="match status" value="1"/>
</dbReference>
<evidence type="ECO:0000313" key="6">
    <source>
        <dbReference type="EMBL" id="NMF87161.1"/>
    </source>
</evidence>
<dbReference type="CDD" id="cd00207">
    <property type="entry name" value="fer2"/>
    <property type="match status" value="1"/>
</dbReference>
<comment type="cofactor">
    <cofactor evidence="3">
        <name>[2Fe-2S] cluster</name>
        <dbReference type="ChEBI" id="CHEBI:190135"/>
    </cofactor>
</comment>
<sequence length="359" mass="38516">MVSFLKKLFKAKSVPTVEVQPFGASFEVPAGQTVLESALEHSVPFPHNCTVGTCGACKCRLVEGKVKAITDFGYVLSQQELDAGYILACQAVPQDERIVVQVQAGIEDAPPSERYLGTIIATESLTHDILRVTVEVDRPLRFVAGQYANLKTAALTLPRCYSFADAPEREGNRRPSFMIRKVPGGAFTEALFAGSLNGAAVSVEGPLGDFHLRTGSGPMICIAGGSGLAPLLSILEDARKKRVTRRCVLLFGARTQADLYALDQIRAIAGGWRGGFEFVPVLSNEPAGSDWEGRRGMVTEYIDAALAGEADRGAELYMCGPPVMIDRAIEVACNLGVDLEAIHYDKFTDMSTTARAVAA</sequence>
<comment type="cofactor">
    <cofactor evidence="1">
        <name>FAD</name>
        <dbReference type="ChEBI" id="CHEBI:57692"/>
    </cofactor>
</comment>
<protein>
    <submittedName>
        <fullName evidence="6">2Fe-2S iron-sulfur cluster binding domain-containing protein</fullName>
    </submittedName>
</protein>
<dbReference type="InterPro" id="IPR050415">
    <property type="entry name" value="MRET"/>
</dbReference>
<dbReference type="Gene3D" id="3.40.50.80">
    <property type="entry name" value="Nucleotide-binding domain of ferredoxin-NADP reductase (FNR) module"/>
    <property type="match status" value="1"/>
</dbReference>
<dbReference type="PROSITE" id="PS00197">
    <property type="entry name" value="2FE2S_FER_1"/>
    <property type="match status" value="1"/>
</dbReference>
<comment type="caution">
    <text evidence="6">The sequence shown here is derived from an EMBL/GenBank/DDBJ whole genome shotgun (WGS) entry which is preliminary data.</text>
</comment>
<dbReference type="RefSeq" id="WP_169204611.1">
    <property type="nucleotide sequence ID" value="NZ_CP059560.1"/>
</dbReference>
<dbReference type="Pfam" id="PF00111">
    <property type="entry name" value="Fer2"/>
    <property type="match status" value="1"/>
</dbReference>
<dbReference type="InterPro" id="IPR039261">
    <property type="entry name" value="FNR_nucleotide-bd"/>
</dbReference>
<organism evidence="6 7">
    <name type="scientific">Aromatoleum petrolei</name>
    <dbReference type="NCBI Taxonomy" id="76116"/>
    <lineage>
        <taxon>Bacteria</taxon>
        <taxon>Pseudomonadati</taxon>
        <taxon>Pseudomonadota</taxon>
        <taxon>Betaproteobacteria</taxon>
        <taxon>Rhodocyclales</taxon>
        <taxon>Rhodocyclaceae</taxon>
        <taxon>Aromatoleum</taxon>
    </lineage>
</organism>
<keyword evidence="2" id="KW-0408">Iron</keyword>
<accession>A0ABX1MLE1</accession>
<evidence type="ECO:0000256" key="1">
    <source>
        <dbReference type="ARBA" id="ARBA00001974"/>
    </source>
</evidence>
<proteinExistence type="predicted"/>
<feature type="domain" description="2Fe-2S ferredoxin-type" evidence="4">
    <location>
        <begin position="15"/>
        <end position="106"/>
    </location>
</feature>
<dbReference type="SUPFAM" id="SSF54292">
    <property type="entry name" value="2Fe-2S ferredoxin-like"/>
    <property type="match status" value="1"/>
</dbReference>
<feature type="domain" description="FAD-binding FR-type" evidence="5">
    <location>
        <begin position="112"/>
        <end position="213"/>
    </location>
</feature>